<dbReference type="GO" id="GO:1990904">
    <property type="term" value="C:ribonucleoprotein complex"/>
    <property type="evidence" value="ECO:0007669"/>
    <property type="project" value="UniProtKB-KW"/>
</dbReference>
<dbReference type="PRINTS" id="PR00064">
    <property type="entry name" value="RIBOSOMALL35"/>
</dbReference>
<dbReference type="SUPFAM" id="SSF143034">
    <property type="entry name" value="L35p-like"/>
    <property type="match status" value="1"/>
</dbReference>
<dbReference type="PROSITE" id="PS00936">
    <property type="entry name" value="RIBOSOMAL_L35"/>
    <property type="match status" value="1"/>
</dbReference>
<organism evidence="6 7">
    <name type="scientific">Candidatus Woesebacteria bacterium RBG_13_46_13</name>
    <dbReference type="NCBI Taxonomy" id="1802479"/>
    <lineage>
        <taxon>Bacteria</taxon>
        <taxon>Candidatus Woeseibacteriota</taxon>
    </lineage>
</organism>
<sequence>MPKQKTRKSVIRRFRITKTGKVLRRQAGMRHLKGRKSQKRLSGLKKMKTIKGFYAKKLRKALGKSLKK</sequence>
<keyword evidence="2 4" id="KW-0689">Ribosomal protein</keyword>
<dbReference type="GO" id="GO:0006412">
    <property type="term" value="P:translation"/>
    <property type="evidence" value="ECO:0007669"/>
    <property type="project" value="UniProtKB-UniRule"/>
</dbReference>
<gene>
    <name evidence="4" type="primary">rpmI</name>
    <name evidence="6" type="ORF">A2Y68_03255</name>
</gene>
<evidence type="ECO:0000313" key="7">
    <source>
        <dbReference type="Proteomes" id="UP000176778"/>
    </source>
</evidence>
<dbReference type="InterPro" id="IPR001706">
    <property type="entry name" value="Ribosomal_bL35"/>
</dbReference>
<evidence type="ECO:0000313" key="6">
    <source>
        <dbReference type="EMBL" id="OGM09629.1"/>
    </source>
</evidence>
<comment type="caution">
    <text evidence="6">The sequence shown here is derived from an EMBL/GenBank/DDBJ whole genome shotgun (WGS) entry which is preliminary data.</text>
</comment>
<evidence type="ECO:0000256" key="3">
    <source>
        <dbReference type="ARBA" id="ARBA00023274"/>
    </source>
</evidence>
<dbReference type="GO" id="GO:0005840">
    <property type="term" value="C:ribosome"/>
    <property type="evidence" value="ECO:0007669"/>
    <property type="project" value="UniProtKB-KW"/>
</dbReference>
<comment type="similarity">
    <text evidence="1 4 5">Belongs to the bacterial ribosomal protein bL35 family.</text>
</comment>
<dbReference type="STRING" id="1802479.A2Y68_03255"/>
<dbReference type="HAMAP" id="MF_00514">
    <property type="entry name" value="Ribosomal_bL35"/>
    <property type="match status" value="1"/>
</dbReference>
<evidence type="ECO:0000256" key="2">
    <source>
        <dbReference type="ARBA" id="ARBA00022980"/>
    </source>
</evidence>
<dbReference type="Gene3D" id="4.10.410.60">
    <property type="match status" value="1"/>
</dbReference>
<name>A0A1F7X4I8_9BACT</name>
<evidence type="ECO:0000256" key="5">
    <source>
        <dbReference type="RuleBase" id="RU000568"/>
    </source>
</evidence>
<dbReference type="Proteomes" id="UP000176778">
    <property type="component" value="Unassembled WGS sequence"/>
</dbReference>
<dbReference type="InterPro" id="IPR037229">
    <property type="entry name" value="Ribosomal_bL35_sf"/>
</dbReference>
<dbReference type="Pfam" id="PF01632">
    <property type="entry name" value="Ribosomal_L35p"/>
    <property type="match status" value="1"/>
</dbReference>
<accession>A0A1F7X4I8</accession>
<reference evidence="6 7" key="1">
    <citation type="journal article" date="2016" name="Nat. Commun.">
        <title>Thousands of microbial genomes shed light on interconnected biogeochemical processes in an aquifer system.</title>
        <authorList>
            <person name="Anantharaman K."/>
            <person name="Brown C.T."/>
            <person name="Hug L.A."/>
            <person name="Sharon I."/>
            <person name="Castelle C.J."/>
            <person name="Probst A.J."/>
            <person name="Thomas B.C."/>
            <person name="Singh A."/>
            <person name="Wilkins M.J."/>
            <person name="Karaoz U."/>
            <person name="Brodie E.L."/>
            <person name="Williams K.H."/>
            <person name="Hubbard S.S."/>
            <person name="Banfield J.F."/>
        </authorList>
    </citation>
    <scope>NUCLEOTIDE SEQUENCE [LARGE SCALE GENOMIC DNA]</scope>
</reference>
<keyword evidence="3 4" id="KW-0687">Ribonucleoprotein</keyword>
<protein>
    <recommendedName>
        <fullName evidence="4">Large ribosomal subunit protein bL35</fullName>
    </recommendedName>
</protein>
<dbReference type="EMBL" id="MGFR01000003">
    <property type="protein sequence ID" value="OGM09629.1"/>
    <property type="molecule type" value="Genomic_DNA"/>
</dbReference>
<evidence type="ECO:0000256" key="4">
    <source>
        <dbReference type="HAMAP-Rule" id="MF_00514"/>
    </source>
</evidence>
<evidence type="ECO:0000256" key="1">
    <source>
        <dbReference type="ARBA" id="ARBA00006598"/>
    </source>
</evidence>
<proteinExistence type="inferred from homology"/>
<dbReference type="GO" id="GO:0003735">
    <property type="term" value="F:structural constituent of ribosome"/>
    <property type="evidence" value="ECO:0007669"/>
    <property type="project" value="InterPro"/>
</dbReference>
<dbReference type="InterPro" id="IPR018265">
    <property type="entry name" value="Ribosomal_bL35_CS"/>
</dbReference>
<dbReference type="InterPro" id="IPR021137">
    <property type="entry name" value="Ribosomal_bL35-like"/>
</dbReference>
<dbReference type="AlphaFoldDB" id="A0A1F7X4I8"/>